<comment type="catalytic activity">
    <reaction evidence="1">
        <text>ATP + protein L-histidine = ADP + protein N-phospho-L-histidine.</text>
        <dbReference type="EC" id="2.7.13.3"/>
    </reaction>
</comment>
<evidence type="ECO:0000256" key="8">
    <source>
        <dbReference type="ARBA" id="ARBA00023012"/>
    </source>
</evidence>
<keyword evidence="6 10" id="KW-0418">Kinase</keyword>
<dbReference type="Gene3D" id="3.30.450.20">
    <property type="entry name" value="PAS domain"/>
    <property type="match status" value="1"/>
</dbReference>
<evidence type="ECO:0000313" key="11">
    <source>
        <dbReference type="Proteomes" id="UP000251800"/>
    </source>
</evidence>
<dbReference type="RefSeq" id="WP_109720233.1">
    <property type="nucleotide sequence ID" value="NZ_QEQK01000007.1"/>
</dbReference>
<dbReference type="OrthoDB" id="9789238at2"/>
<dbReference type="SUPFAM" id="SSF55874">
    <property type="entry name" value="ATPase domain of HSP90 chaperone/DNA topoisomerase II/histidine kinase"/>
    <property type="match status" value="1"/>
</dbReference>
<keyword evidence="11" id="KW-1185">Reference proteome</keyword>
<dbReference type="SMART" id="SM00387">
    <property type="entry name" value="HATPase_c"/>
    <property type="match status" value="1"/>
</dbReference>
<evidence type="ECO:0000256" key="4">
    <source>
        <dbReference type="ARBA" id="ARBA00022679"/>
    </source>
</evidence>
<dbReference type="NCBIfam" id="NF008293">
    <property type="entry name" value="PRK11073.1"/>
    <property type="match status" value="1"/>
</dbReference>
<dbReference type="EMBL" id="QEQK01000007">
    <property type="protein sequence ID" value="PWN56018.1"/>
    <property type="molecule type" value="Genomic_DNA"/>
</dbReference>
<protein>
    <recommendedName>
        <fullName evidence="2">histidine kinase</fullName>
        <ecNumber evidence="2">2.7.13.3</ecNumber>
    </recommendedName>
</protein>
<dbReference type="PROSITE" id="PS50109">
    <property type="entry name" value="HIS_KIN"/>
    <property type="match status" value="1"/>
</dbReference>
<dbReference type="Pfam" id="PF08448">
    <property type="entry name" value="PAS_4"/>
    <property type="match status" value="1"/>
</dbReference>
<evidence type="ECO:0000313" key="10">
    <source>
        <dbReference type="EMBL" id="PWN56018.1"/>
    </source>
</evidence>
<dbReference type="AlphaFoldDB" id="A0A363UKS8"/>
<dbReference type="InterPro" id="IPR003661">
    <property type="entry name" value="HisK_dim/P_dom"/>
</dbReference>
<evidence type="ECO:0000256" key="2">
    <source>
        <dbReference type="ARBA" id="ARBA00012438"/>
    </source>
</evidence>
<dbReference type="GO" id="GO:0005524">
    <property type="term" value="F:ATP binding"/>
    <property type="evidence" value="ECO:0007669"/>
    <property type="project" value="UniProtKB-KW"/>
</dbReference>
<dbReference type="InterPro" id="IPR003594">
    <property type="entry name" value="HATPase_dom"/>
</dbReference>
<evidence type="ECO:0000256" key="5">
    <source>
        <dbReference type="ARBA" id="ARBA00022741"/>
    </source>
</evidence>
<reference evidence="10 11" key="1">
    <citation type="submission" date="2018-05" db="EMBL/GenBank/DDBJ databases">
        <title>Abyssibacter profundi OUC007T gen. nov., sp. nov, a marine bacterium isolated from seawater of the Mariana Trench.</title>
        <authorList>
            <person name="Zhou S."/>
        </authorList>
    </citation>
    <scope>NUCLEOTIDE SEQUENCE [LARGE SCALE GENOMIC DNA]</scope>
    <source>
        <strain evidence="10 11">OUC007</strain>
    </source>
</reference>
<dbReference type="Pfam" id="PF00512">
    <property type="entry name" value="HisKA"/>
    <property type="match status" value="1"/>
</dbReference>
<dbReference type="PANTHER" id="PTHR43065">
    <property type="entry name" value="SENSOR HISTIDINE KINASE"/>
    <property type="match status" value="1"/>
</dbReference>
<comment type="caution">
    <text evidence="10">The sequence shown here is derived from an EMBL/GenBank/DDBJ whole genome shotgun (WGS) entry which is preliminary data.</text>
</comment>
<keyword evidence="4" id="KW-0808">Transferase</keyword>
<dbReference type="Gene3D" id="3.30.565.10">
    <property type="entry name" value="Histidine kinase-like ATPase, C-terminal domain"/>
    <property type="match status" value="1"/>
</dbReference>
<dbReference type="SMART" id="SM00388">
    <property type="entry name" value="HisKA"/>
    <property type="match status" value="1"/>
</dbReference>
<evidence type="ECO:0000256" key="7">
    <source>
        <dbReference type="ARBA" id="ARBA00022840"/>
    </source>
</evidence>
<evidence type="ECO:0000259" key="9">
    <source>
        <dbReference type="PROSITE" id="PS50109"/>
    </source>
</evidence>
<dbReference type="InterPro" id="IPR035965">
    <property type="entry name" value="PAS-like_dom_sf"/>
</dbReference>
<dbReference type="InterPro" id="IPR004358">
    <property type="entry name" value="Sig_transdc_His_kin-like_C"/>
</dbReference>
<dbReference type="PRINTS" id="PR00344">
    <property type="entry name" value="BCTRLSENSOR"/>
</dbReference>
<evidence type="ECO:0000256" key="3">
    <source>
        <dbReference type="ARBA" id="ARBA00022553"/>
    </source>
</evidence>
<organism evidence="10 11">
    <name type="scientific">Abyssibacter profundi</name>
    <dbReference type="NCBI Taxonomy" id="2182787"/>
    <lineage>
        <taxon>Bacteria</taxon>
        <taxon>Pseudomonadati</taxon>
        <taxon>Pseudomonadota</taxon>
        <taxon>Gammaproteobacteria</taxon>
        <taxon>Chromatiales</taxon>
        <taxon>Oceanococcaceae</taxon>
        <taxon>Abyssibacter</taxon>
    </lineage>
</organism>
<dbReference type="InterPro" id="IPR036890">
    <property type="entry name" value="HATPase_C_sf"/>
</dbReference>
<keyword evidence="7" id="KW-0067">ATP-binding</keyword>
<dbReference type="InterPro" id="IPR036097">
    <property type="entry name" value="HisK_dim/P_sf"/>
</dbReference>
<dbReference type="Pfam" id="PF02518">
    <property type="entry name" value="HATPase_c"/>
    <property type="match status" value="1"/>
</dbReference>
<keyword evidence="5" id="KW-0547">Nucleotide-binding</keyword>
<sequence length="364" mass="40722">MLSRGATSPKLGTVLDGLSTAIVCLDEALNVVYLNAAAEMLFATGARHVLGEPVSRGVPLIAPLESRCREVLELGAPMIEREISLRRSGEDAIIVDCTFSPQADSKRRPLLLLEFFRLDRHMRITRDEQTLAHQKLNREIVRGLAHEIKNPLGGLRGAAQLLERELPDQSLAEFTRIIIREADRLQRLVDQMLGPSRRPHPTELNIHEVLEHVRQLVEIDGFSDIDIVRDYDPSLPDVYGDREQLIQVFLNILRNAVQALAATAVRCGTIHIRSRARRQFTIGATRHRLVAQVDVEDNGPGIDRDMQDKIFYPLVTSRADGTGLGLSIAQYLVQNHGGFIECNSRRGRTVFSVYLPISPEGRNT</sequence>
<dbReference type="PANTHER" id="PTHR43065:SF16">
    <property type="entry name" value="SENSORY HISTIDINE KINASE_PHOSPHATASE NTRB"/>
    <property type="match status" value="1"/>
</dbReference>
<evidence type="ECO:0000256" key="1">
    <source>
        <dbReference type="ARBA" id="ARBA00000085"/>
    </source>
</evidence>
<feature type="domain" description="Histidine kinase" evidence="9">
    <location>
        <begin position="143"/>
        <end position="359"/>
    </location>
</feature>
<keyword evidence="3" id="KW-0597">Phosphoprotein</keyword>
<accession>A0A363UKS8</accession>
<dbReference type="CDD" id="cd00082">
    <property type="entry name" value="HisKA"/>
    <property type="match status" value="1"/>
</dbReference>
<dbReference type="EC" id="2.7.13.3" evidence="2"/>
<dbReference type="GO" id="GO:0000155">
    <property type="term" value="F:phosphorelay sensor kinase activity"/>
    <property type="evidence" value="ECO:0007669"/>
    <property type="project" value="InterPro"/>
</dbReference>
<dbReference type="SUPFAM" id="SSF47384">
    <property type="entry name" value="Homodimeric domain of signal transducing histidine kinase"/>
    <property type="match status" value="1"/>
</dbReference>
<dbReference type="InterPro" id="IPR005467">
    <property type="entry name" value="His_kinase_dom"/>
</dbReference>
<dbReference type="Gene3D" id="1.10.287.130">
    <property type="match status" value="1"/>
</dbReference>
<keyword evidence="8" id="KW-0902">Two-component regulatory system</keyword>
<evidence type="ECO:0000256" key="6">
    <source>
        <dbReference type="ARBA" id="ARBA00022777"/>
    </source>
</evidence>
<proteinExistence type="predicted"/>
<dbReference type="Proteomes" id="UP000251800">
    <property type="component" value="Unassembled WGS sequence"/>
</dbReference>
<name>A0A363UKS8_9GAMM</name>
<dbReference type="SUPFAM" id="SSF55785">
    <property type="entry name" value="PYP-like sensor domain (PAS domain)"/>
    <property type="match status" value="1"/>
</dbReference>
<gene>
    <name evidence="10" type="ORF">DEH80_09380</name>
</gene>
<dbReference type="InterPro" id="IPR013656">
    <property type="entry name" value="PAS_4"/>
</dbReference>